<dbReference type="Pfam" id="PF20582">
    <property type="entry name" value="UPF0758_N"/>
    <property type="match status" value="1"/>
</dbReference>
<evidence type="ECO:0000256" key="3">
    <source>
        <dbReference type="ARBA" id="ARBA00022801"/>
    </source>
</evidence>
<reference evidence="8 9" key="1">
    <citation type="submission" date="2020-02" db="EMBL/GenBank/DDBJ databases">
        <title>Pelistega sp. NLN82 were isolated from wild rodents of the Hainan Island.</title>
        <authorList>
            <person name="Niu N."/>
            <person name="Zhou J."/>
        </authorList>
    </citation>
    <scope>NUCLEOTIDE SEQUENCE [LARGE SCALE GENOMIC DNA]</scope>
    <source>
        <strain evidence="8 9">NLN82</strain>
    </source>
</reference>
<dbReference type="PROSITE" id="PS50249">
    <property type="entry name" value="MPN"/>
    <property type="match status" value="1"/>
</dbReference>
<keyword evidence="4" id="KW-0862">Zinc</keyword>
<feature type="domain" description="MPN" evidence="7">
    <location>
        <begin position="103"/>
        <end position="225"/>
    </location>
</feature>
<dbReference type="CDD" id="cd08071">
    <property type="entry name" value="MPN_DUF2466"/>
    <property type="match status" value="1"/>
</dbReference>
<dbReference type="Pfam" id="PF04002">
    <property type="entry name" value="RadC"/>
    <property type="match status" value="1"/>
</dbReference>
<evidence type="ECO:0000256" key="4">
    <source>
        <dbReference type="ARBA" id="ARBA00022833"/>
    </source>
</evidence>
<dbReference type="PANTHER" id="PTHR30471:SF3">
    <property type="entry name" value="UPF0758 PROTEIN YEES-RELATED"/>
    <property type="match status" value="1"/>
</dbReference>
<dbReference type="NCBIfam" id="TIGR00608">
    <property type="entry name" value="radc"/>
    <property type="match status" value="1"/>
</dbReference>
<dbReference type="PANTHER" id="PTHR30471">
    <property type="entry name" value="DNA REPAIR PROTEIN RADC"/>
    <property type="match status" value="1"/>
</dbReference>
<dbReference type="InterPro" id="IPR046778">
    <property type="entry name" value="UPF0758_N"/>
</dbReference>
<evidence type="ECO:0000256" key="6">
    <source>
        <dbReference type="RuleBase" id="RU003797"/>
    </source>
</evidence>
<dbReference type="AlphaFoldDB" id="A0A6L9Y5F8"/>
<dbReference type="SUPFAM" id="SSF47781">
    <property type="entry name" value="RuvA domain 2-like"/>
    <property type="match status" value="1"/>
</dbReference>
<evidence type="ECO:0000259" key="7">
    <source>
        <dbReference type="PROSITE" id="PS50249"/>
    </source>
</evidence>
<evidence type="ECO:0000313" key="9">
    <source>
        <dbReference type="Proteomes" id="UP000477651"/>
    </source>
</evidence>
<gene>
    <name evidence="8" type="ORF">F9B74_01790</name>
</gene>
<comment type="caution">
    <text evidence="8">The sequence shown here is derived from an EMBL/GenBank/DDBJ whole genome shotgun (WGS) entry which is preliminary data.</text>
</comment>
<keyword evidence="9" id="KW-1185">Reference proteome</keyword>
<evidence type="ECO:0000256" key="1">
    <source>
        <dbReference type="ARBA" id="ARBA00022670"/>
    </source>
</evidence>
<accession>A0A6L9Y5F8</accession>
<dbReference type="Proteomes" id="UP000477651">
    <property type="component" value="Unassembled WGS sequence"/>
</dbReference>
<dbReference type="InterPro" id="IPR020891">
    <property type="entry name" value="UPF0758_CS"/>
</dbReference>
<dbReference type="RefSeq" id="WP_163763809.1">
    <property type="nucleotide sequence ID" value="NZ_JAAGYR010000002.1"/>
</dbReference>
<dbReference type="NCBIfam" id="NF000642">
    <property type="entry name" value="PRK00024.1"/>
    <property type="match status" value="1"/>
</dbReference>
<organism evidence="8 9">
    <name type="scientific">Pelistega ratti</name>
    <dbReference type="NCBI Taxonomy" id="2652177"/>
    <lineage>
        <taxon>Bacteria</taxon>
        <taxon>Pseudomonadati</taxon>
        <taxon>Pseudomonadota</taxon>
        <taxon>Betaproteobacteria</taxon>
        <taxon>Burkholderiales</taxon>
        <taxon>Alcaligenaceae</taxon>
        <taxon>Pelistega</taxon>
    </lineage>
</organism>
<comment type="similarity">
    <text evidence="6">Belongs to the UPF0758 family.</text>
</comment>
<evidence type="ECO:0000313" key="8">
    <source>
        <dbReference type="EMBL" id="NEN75058.1"/>
    </source>
</evidence>
<keyword evidence="1" id="KW-0645">Protease</keyword>
<protein>
    <submittedName>
        <fullName evidence="8">JAB domain-containing protein</fullName>
    </submittedName>
</protein>
<evidence type="ECO:0000256" key="2">
    <source>
        <dbReference type="ARBA" id="ARBA00022723"/>
    </source>
</evidence>
<keyword evidence="3" id="KW-0378">Hydrolase</keyword>
<dbReference type="InterPro" id="IPR025657">
    <property type="entry name" value="RadC_JAB"/>
</dbReference>
<dbReference type="InterPro" id="IPR010994">
    <property type="entry name" value="RuvA_2-like"/>
</dbReference>
<dbReference type="Gene3D" id="1.10.150.20">
    <property type="entry name" value="5' to 3' exonuclease, C-terminal subdomain"/>
    <property type="match status" value="1"/>
</dbReference>
<name>A0A6L9Y5F8_9BURK</name>
<keyword evidence="2" id="KW-0479">Metal-binding</keyword>
<dbReference type="GO" id="GO:0046872">
    <property type="term" value="F:metal ion binding"/>
    <property type="evidence" value="ECO:0007669"/>
    <property type="project" value="UniProtKB-KW"/>
</dbReference>
<dbReference type="Gene3D" id="3.40.140.10">
    <property type="entry name" value="Cytidine Deaminase, domain 2"/>
    <property type="match status" value="1"/>
</dbReference>
<dbReference type="InterPro" id="IPR001405">
    <property type="entry name" value="UPF0758"/>
</dbReference>
<evidence type="ECO:0000256" key="5">
    <source>
        <dbReference type="ARBA" id="ARBA00023049"/>
    </source>
</evidence>
<proteinExistence type="inferred from homology"/>
<keyword evidence="5" id="KW-0482">Metalloprotease</keyword>
<dbReference type="GO" id="GO:0008237">
    <property type="term" value="F:metallopeptidase activity"/>
    <property type="evidence" value="ECO:0007669"/>
    <property type="project" value="UniProtKB-KW"/>
</dbReference>
<dbReference type="SUPFAM" id="SSF102712">
    <property type="entry name" value="JAB1/MPN domain"/>
    <property type="match status" value="1"/>
</dbReference>
<dbReference type="InterPro" id="IPR037518">
    <property type="entry name" value="MPN"/>
</dbReference>
<dbReference type="EMBL" id="JAAGYR010000002">
    <property type="protein sequence ID" value="NEN75058.1"/>
    <property type="molecule type" value="Genomic_DNA"/>
</dbReference>
<dbReference type="PROSITE" id="PS01302">
    <property type="entry name" value="UPF0758"/>
    <property type="match status" value="1"/>
</dbReference>
<sequence>MTSSPIISLSERPRERLIKHGPKVLSTAELLAIIISTGTKGNNVLNFCDTLLEHFGGIRALLNASSEELSHIKGLGNAKISQLLALKELAARALEEPLRQDNILNQSTAVKNYCIHHLGHLEVEHCYALLLNKGFKLIHTAILAEGTIDQAQIYPREVLKLALRFHATYIILAHNHPSGSLEPSHADLQITDHLKEVLALVDIKLLDHMIIANGKAVSLAELGYISS</sequence>
<dbReference type="GO" id="GO:0006508">
    <property type="term" value="P:proteolysis"/>
    <property type="evidence" value="ECO:0007669"/>
    <property type="project" value="UniProtKB-KW"/>
</dbReference>